<sequence>MNTTIINQITILMLMLIVGIILRKKRIVTDEVSKGLSNILMNLTLPFMILYSFNFKFSTDMLQKGIMMLLYSIAIHIILIILSKLVYFKFENSKKSAFKFATVFSNCGFVGFPVTQGIFGNIGVFYTSIFLISFNVFIWSYGVMLFSSESDFKSIKKNLINTPLIFTALGIIIFLFSIKLPSPLLKTLESIGNMTTPISMLIIGAMLADVRLKDVFKGFDVYYLNFVKLIVAPLLVCAMLKILGSDKTLLQICVILVSMPTASLIGVFAEKYDSDKVTASKCVFLTTVLSIITIPIVVSVI</sequence>
<dbReference type="GO" id="GO:0055085">
    <property type="term" value="P:transmembrane transport"/>
    <property type="evidence" value="ECO:0007669"/>
    <property type="project" value="InterPro"/>
</dbReference>
<dbReference type="InterPro" id="IPR038770">
    <property type="entry name" value="Na+/solute_symporter_sf"/>
</dbReference>
<keyword evidence="7 8" id="KW-0472">Membrane</keyword>
<evidence type="ECO:0000313" key="10">
    <source>
        <dbReference type="Proteomes" id="UP000076603"/>
    </source>
</evidence>
<comment type="subcellular location">
    <subcellularLocation>
        <location evidence="1">Cell membrane</location>
        <topology evidence="1">Multi-pass membrane protein</topology>
    </subcellularLocation>
</comment>
<dbReference type="PANTHER" id="PTHR36838:SF1">
    <property type="entry name" value="SLR1864 PROTEIN"/>
    <property type="match status" value="1"/>
</dbReference>
<dbReference type="GO" id="GO:0005886">
    <property type="term" value="C:plasma membrane"/>
    <property type="evidence" value="ECO:0007669"/>
    <property type="project" value="UniProtKB-SubCell"/>
</dbReference>
<comment type="caution">
    <text evidence="9">The sequence shown here is derived from an EMBL/GenBank/DDBJ whole genome shotgun (WGS) entry which is preliminary data.</text>
</comment>
<evidence type="ECO:0000256" key="4">
    <source>
        <dbReference type="ARBA" id="ARBA00022475"/>
    </source>
</evidence>
<keyword evidence="3" id="KW-0813">Transport</keyword>
<feature type="transmembrane region" description="Helical" evidence="8">
    <location>
        <begin position="158"/>
        <end position="178"/>
    </location>
</feature>
<protein>
    <submittedName>
        <fullName evidence="9">Membrane transport protein</fullName>
    </submittedName>
</protein>
<proteinExistence type="inferred from homology"/>
<organism evidence="9 10">
    <name type="scientific">Clostridium magnum DSM 2767</name>
    <dbReference type="NCBI Taxonomy" id="1121326"/>
    <lineage>
        <taxon>Bacteria</taxon>
        <taxon>Bacillati</taxon>
        <taxon>Bacillota</taxon>
        <taxon>Clostridia</taxon>
        <taxon>Eubacteriales</taxon>
        <taxon>Clostridiaceae</taxon>
        <taxon>Clostridium</taxon>
    </lineage>
</organism>
<gene>
    <name evidence="9" type="ORF">CLMAG_56740</name>
</gene>
<dbReference type="EMBL" id="LWAE01000012">
    <property type="protein sequence ID" value="KZL88976.1"/>
    <property type="molecule type" value="Genomic_DNA"/>
</dbReference>
<keyword evidence="10" id="KW-1185">Reference proteome</keyword>
<feature type="transmembrane region" description="Helical" evidence="8">
    <location>
        <begin position="190"/>
        <end position="210"/>
    </location>
</feature>
<dbReference type="PATRIC" id="fig|1121326.3.peg.5729"/>
<dbReference type="OrthoDB" id="9798064at2"/>
<accession>A0A161X4W2</accession>
<feature type="transmembrane region" description="Helical" evidence="8">
    <location>
        <begin position="282"/>
        <end position="300"/>
    </location>
</feature>
<feature type="transmembrane region" description="Helical" evidence="8">
    <location>
        <begin position="249"/>
        <end position="270"/>
    </location>
</feature>
<dbReference type="Pfam" id="PF03547">
    <property type="entry name" value="Mem_trans"/>
    <property type="match status" value="1"/>
</dbReference>
<evidence type="ECO:0000256" key="2">
    <source>
        <dbReference type="ARBA" id="ARBA00010145"/>
    </source>
</evidence>
<evidence type="ECO:0000313" key="9">
    <source>
        <dbReference type="EMBL" id="KZL88976.1"/>
    </source>
</evidence>
<feature type="transmembrane region" description="Helical" evidence="8">
    <location>
        <begin position="100"/>
        <end position="119"/>
    </location>
</feature>
<comment type="similarity">
    <text evidence="2">Belongs to the auxin efflux carrier (TC 2.A.69) family.</text>
</comment>
<dbReference type="AlphaFoldDB" id="A0A161X4W2"/>
<dbReference type="RefSeq" id="WP_066630187.1">
    <property type="nucleotide sequence ID" value="NZ_FQXL01000020.1"/>
</dbReference>
<reference evidence="9 10" key="1">
    <citation type="submission" date="2016-04" db="EMBL/GenBank/DDBJ databases">
        <title>Genome sequence of Clostridium magnum DSM 2767.</title>
        <authorList>
            <person name="Poehlein A."/>
            <person name="Uhlig R."/>
            <person name="Fischer R."/>
            <person name="Bahl H."/>
            <person name="Daniel R."/>
        </authorList>
    </citation>
    <scope>NUCLEOTIDE SEQUENCE [LARGE SCALE GENOMIC DNA]</scope>
    <source>
        <strain evidence="9 10">DSM 2767</strain>
    </source>
</reference>
<evidence type="ECO:0000256" key="7">
    <source>
        <dbReference type="ARBA" id="ARBA00023136"/>
    </source>
</evidence>
<feature type="transmembrane region" description="Helical" evidence="8">
    <location>
        <begin position="125"/>
        <end position="146"/>
    </location>
</feature>
<feature type="transmembrane region" description="Helical" evidence="8">
    <location>
        <begin position="65"/>
        <end position="88"/>
    </location>
</feature>
<evidence type="ECO:0000256" key="3">
    <source>
        <dbReference type="ARBA" id="ARBA00022448"/>
    </source>
</evidence>
<name>A0A161X4W2_9CLOT</name>
<evidence type="ECO:0000256" key="6">
    <source>
        <dbReference type="ARBA" id="ARBA00022989"/>
    </source>
</evidence>
<feature type="transmembrane region" description="Helical" evidence="8">
    <location>
        <begin position="35"/>
        <end position="53"/>
    </location>
</feature>
<evidence type="ECO:0000256" key="5">
    <source>
        <dbReference type="ARBA" id="ARBA00022692"/>
    </source>
</evidence>
<keyword evidence="6 8" id="KW-1133">Transmembrane helix</keyword>
<evidence type="ECO:0000256" key="8">
    <source>
        <dbReference type="SAM" id="Phobius"/>
    </source>
</evidence>
<keyword evidence="5 8" id="KW-0812">Transmembrane</keyword>
<dbReference type="STRING" id="1121326.CLMAG_56740"/>
<feature type="transmembrane region" description="Helical" evidence="8">
    <location>
        <begin position="222"/>
        <end position="243"/>
    </location>
</feature>
<dbReference type="PANTHER" id="PTHR36838">
    <property type="entry name" value="AUXIN EFFLUX CARRIER FAMILY PROTEIN"/>
    <property type="match status" value="1"/>
</dbReference>
<dbReference type="Proteomes" id="UP000076603">
    <property type="component" value="Unassembled WGS sequence"/>
</dbReference>
<evidence type="ECO:0000256" key="1">
    <source>
        <dbReference type="ARBA" id="ARBA00004651"/>
    </source>
</evidence>
<feature type="transmembrane region" description="Helical" evidence="8">
    <location>
        <begin position="6"/>
        <end position="23"/>
    </location>
</feature>
<keyword evidence="4" id="KW-1003">Cell membrane</keyword>
<dbReference type="InterPro" id="IPR004776">
    <property type="entry name" value="Mem_transp_PIN-like"/>
</dbReference>
<dbReference type="Gene3D" id="1.20.1530.20">
    <property type="match status" value="1"/>
</dbReference>